<accession>A0A392SGN4</accession>
<dbReference type="EMBL" id="LXQA010373967">
    <property type="protein sequence ID" value="MCI47567.1"/>
    <property type="molecule type" value="Genomic_DNA"/>
</dbReference>
<evidence type="ECO:0000313" key="2">
    <source>
        <dbReference type="Proteomes" id="UP000265520"/>
    </source>
</evidence>
<organism evidence="1 2">
    <name type="scientific">Trifolium medium</name>
    <dbReference type="NCBI Taxonomy" id="97028"/>
    <lineage>
        <taxon>Eukaryota</taxon>
        <taxon>Viridiplantae</taxon>
        <taxon>Streptophyta</taxon>
        <taxon>Embryophyta</taxon>
        <taxon>Tracheophyta</taxon>
        <taxon>Spermatophyta</taxon>
        <taxon>Magnoliopsida</taxon>
        <taxon>eudicotyledons</taxon>
        <taxon>Gunneridae</taxon>
        <taxon>Pentapetalae</taxon>
        <taxon>rosids</taxon>
        <taxon>fabids</taxon>
        <taxon>Fabales</taxon>
        <taxon>Fabaceae</taxon>
        <taxon>Papilionoideae</taxon>
        <taxon>50 kb inversion clade</taxon>
        <taxon>NPAAA clade</taxon>
        <taxon>Hologalegina</taxon>
        <taxon>IRL clade</taxon>
        <taxon>Trifolieae</taxon>
        <taxon>Trifolium</taxon>
    </lineage>
</organism>
<evidence type="ECO:0000313" key="1">
    <source>
        <dbReference type="EMBL" id="MCI47567.1"/>
    </source>
</evidence>
<comment type="caution">
    <text evidence="1">The sequence shown here is derived from an EMBL/GenBank/DDBJ whole genome shotgun (WGS) entry which is preliminary data.</text>
</comment>
<dbReference type="Proteomes" id="UP000265520">
    <property type="component" value="Unassembled WGS sequence"/>
</dbReference>
<name>A0A392SGN4_9FABA</name>
<reference evidence="1 2" key="1">
    <citation type="journal article" date="2018" name="Front. Plant Sci.">
        <title>Red Clover (Trifolium pratense) and Zigzag Clover (T. medium) - A Picture of Genomic Similarities and Differences.</title>
        <authorList>
            <person name="Dluhosova J."/>
            <person name="Istvanek J."/>
            <person name="Nedelnik J."/>
            <person name="Repkova J."/>
        </authorList>
    </citation>
    <scope>NUCLEOTIDE SEQUENCE [LARGE SCALE GENOMIC DNA]</scope>
    <source>
        <strain evidence="2">cv. 10/8</strain>
        <tissue evidence="1">Leaf</tissue>
    </source>
</reference>
<sequence length="30" mass="3458">MAELTSNPAAWPCYEYKHGVLLYECRLVIS</sequence>
<feature type="non-terminal residue" evidence="1">
    <location>
        <position position="30"/>
    </location>
</feature>
<protein>
    <submittedName>
        <fullName evidence="1">Uncharacterized protein</fullName>
    </submittedName>
</protein>
<proteinExistence type="predicted"/>
<dbReference type="AlphaFoldDB" id="A0A392SGN4"/>
<keyword evidence="2" id="KW-1185">Reference proteome</keyword>